<protein>
    <submittedName>
        <fullName evidence="1">Uncharacterized protein</fullName>
    </submittedName>
</protein>
<name>A0ABR0P008_GOSAR</name>
<dbReference type="Proteomes" id="UP001358586">
    <property type="component" value="Chromosome 8"/>
</dbReference>
<gene>
    <name evidence="1" type="ORF">PVK06_027346</name>
</gene>
<dbReference type="PANTHER" id="PTHR33116:SF86">
    <property type="entry name" value="REVERSE TRANSCRIPTASE DOMAIN-CONTAINING PROTEIN"/>
    <property type="match status" value="1"/>
</dbReference>
<organism evidence="1 2">
    <name type="scientific">Gossypium arboreum</name>
    <name type="common">Tree cotton</name>
    <name type="synonym">Gossypium nanking</name>
    <dbReference type="NCBI Taxonomy" id="29729"/>
    <lineage>
        <taxon>Eukaryota</taxon>
        <taxon>Viridiplantae</taxon>
        <taxon>Streptophyta</taxon>
        <taxon>Embryophyta</taxon>
        <taxon>Tracheophyta</taxon>
        <taxon>Spermatophyta</taxon>
        <taxon>Magnoliopsida</taxon>
        <taxon>eudicotyledons</taxon>
        <taxon>Gunneridae</taxon>
        <taxon>Pentapetalae</taxon>
        <taxon>rosids</taxon>
        <taxon>malvids</taxon>
        <taxon>Malvales</taxon>
        <taxon>Malvaceae</taxon>
        <taxon>Malvoideae</taxon>
        <taxon>Gossypium</taxon>
    </lineage>
</organism>
<evidence type="ECO:0000313" key="2">
    <source>
        <dbReference type="Proteomes" id="UP001358586"/>
    </source>
</evidence>
<keyword evidence="2" id="KW-1185">Reference proteome</keyword>
<reference evidence="1 2" key="1">
    <citation type="submission" date="2023-03" db="EMBL/GenBank/DDBJ databases">
        <title>WGS of Gossypium arboreum.</title>
        <authorList>
            <person name="Yu D."/>
        </authorList>
    </citation>
    <scope>NUCLEOTIDE SEQUENCE [LARGE SCALE GENOMIC DNA]</scope>
    <source>
        <tissue evidence="1">Leaf</tissue>
    </source>
</reference>
<comment type="caution">
    <text evidence="1">The sequence shown here is derived from an EMBL/GenBank/DDBJ whole genome shotgun (WGS) entry which is preliminary data.</text>
</comment>
<evidence type="ECO:0000313" key="1">
    <source>
        <dbReference type="EMBL" id="KAK5811955.1"/>
    </source>
</evidence>
<dbReference type="PANTHER" id="PTHR33116">
    <property type="entry name" value="REVERSE TRANSCRIPTASE ZINC-BINDING DOMAIN-CONTAINING PROTEIN-RELATED-RELATED"/>
    <property type="match status" value="1"/>
</dbReference>
<sequence>MRMVNNLDSYLGLPLPNSKKKSIAFTNIMSRCSCRINGWSKSLLLYSGKEIFIKAILQSIRTYAFSVFLAPKGVLEELQLKMRRMWWMSNEKNCGWAMMAWDGMCHPKGMGVLVSGTCTFSAWPLRQMHFKDTLCFKVLSAK</sequence>
<dbReference type="EMBL" id="JARKNE010000008">
    <property type="protein sequence ID" value="KAK5811955.1"/>
    <property type="molecule type" value="Genomic_DNA"/>
</dbReference>
<accession>A0ABR0P008</accession>
<proteinExistence type="predicted"/>